<dbReference type="AlphaFoldDB" id="A0A8T2U4U6"/>
<sequence length="113" mass="12844">MSPRLLQQKALLRLLHRRWGDPPGHTSVPQKKILPSMILTPWMGQCAPNMSNQTLPPLLSVPPVGMFRCCSVSYKLQTFLLRLVIISWLSSNCASLITHLMMIIKDAPRWIII</sequence>
<dbReference type="EMBL" id="CM035413">
    <property type="protein sequence ID" value="KAH7431211.1"/>
    <property type="molecule type" value="Genomic_DNA"/>
</dbReference>
<proteinExistence type="predicted"/>
<keyword evidence="2" id="KW-1185">Reference proteome</keyword>
<gene>
    <name evidence="1" type="ORF">KP509_08G036500</name>
</gene>
<name>A0A8T2U4U6_CERRI</name>
<evidence type="ECO:0000313" key="1">
    <source>
        <dbReference type="EMBL" id="KAH7431211.1"/>
    </source>
</evidence>
<comment type="caution">
    <text evidence="1">The sequence shown here is derived from an EMBL/GenBank/DDBJ whole genome shotgun (WGS) entry which is preliminary data.</text>
</comment>
<dbReference type="Proteomes" id="UP000825935">
    <property type="component" value="Chromosome 8"/>
</dbReference>
<reference evidence="1" key="1">
    <citation type="submission" date="2021-08" db="EMBL/GenBank/DDBJ databases">
        <title>WGS assembly of Ceratopteris richardii.</title>
        <authorList>
            <person name="Marchant D.B."/>
            <person name="Chen G."/>
            <person name="Jenkins J."/>
            <person name="Shu S."/>
            <person name="Leebens-Mack J."/>
            <person name="Grimwood J."/>
            <person name="Schmutz J."/>
            <person name="Soltis P."/>
            <person name="Soltis D."/>
            <person name="Chen Z.-H."/>
        </authorList>
    </citation>
    <scope>NUCLEOTIDE SEQUENCE</scope>
    <source>
        <strain evidence="1">Whitten #5841</strain>
        <tissue evidence="1">Leaf</tissue>
    </source>
</reference>
<organism evidence="1 2">
    <name type="scientific">Ceratopteris richardii</name>
    <name type="common">Triangle waterfern</name>
    <dbReference type="NCBI Taxonomy" id="49495"/>
    <lineage>
        <taxon>Eukaryota</taxon>
        <taxon>Viridiplantae</taxon>
        <taxon>Streptophyta</taxon>
        <taxon>Embryophyta</taxon>
        <taxon>Tracheophyta</taxon>
        <taxon>Polypodiopsida</taxon>
        <taxon>Polypodiidae</taxon>
        <taxon>Polypodiales</taxon>
        <taxon>Pteridineae</taxon>
        <taxon>Pteridaceae</taxon>
        <taxon>Parkerioideae</taxon>
        <taxon>Ceratopteris</taxon>
    </lineage>
</organism>
<evidence type="ECO:0000313" key="2">
    <source>
        <dbReference type="Proteomes" id="UP000825935"/>
    </source>
</evidence>
<protein>
    <submittedName>
        <fullName evidence="1">Uncharacterized protein</fullName>
    </submittedName>
</protein>
<accession>A0A8T2U4U6</accession>